<evidence type="ECO:0000313" key="2">
    <source>
        <dbReference type="Proteomes" id="UP000254978"/>
    </source>
</evidence>
<keyword evidence="2" id="KW-1185">Reference proteome</keyword>
<proteinExistence type="predicted"/>
<dbReference type="Pfam" id="PF06013">
    <property type="entry name" value="WXG100"/>
    <property type="match status" value="1"/>
</dbReference>
<reference evidence="1 2" key="1">
    <citation type="submission" date="2018-06" db="EMBL/GenBank/DDBJ databases">
        <authorList>
            <consortium name="Pathogen Informatics"/>
            <person name="Doyle S."/>
        </authorList>
    </citation>
    <scope>NUCLEOTIDE SEQUENCE [LARGE SCALE GENOMIC DNA]</scope>
    <source>
        <strain evidence="1 2">NCTC10821</strain>
    </source>
</reference>
<organism evidence="1 2">
    <name type="scientific">Mycolicibacterium tokaiense</name>
    <dbReference type="NCBI Taxonomy" id="39695"/>
    <lineage>
        <taxon>Bacteria</taxon>
        <taxon>Bacillati</taxon>
        <taxon>Actinomycetota</taxon>
        <taxon>Actinomycetes</taxon>
        <taxon>Mycobacteriales</taxon>
        <taxon>Mycobacteriaceae</taxon>
        <taxon>Mycolicibacterium</taxon>
    </lineage>
</organism>
<dbReference type="Gene3D" id="1.10.287.1060">
    <property type="entry name" value="ESAT-6-like"/>
    <property type="match status" value="1"/>
</dbReference>
<dbReference type="EMBL" id="UGQT01000001">
    <property type="protein sequence ID" value="STZ59518.1"/>
    <property type="molecule type" value="Genomic_DNA"/>
</dbReference>
<dbReference type="Proteomes" id="UP000254978">
    <property type="component" value="Unassembled WGS sequence"/>
</dbReference>
<dbReference type="AlphaFoldDB" id="A0A378TFD8"/>
<dbReference type="InterPro" id="IPR010310">
    <property type="entry name" value="T7SS_ESAT-6-like"/>
</dbReference>
<evidence type="ECO:0000313" key="1">
    <source>
        <dbReference type="EMBL" id="STZ59518.1"/>
    </source>
</evidence>
<dbReference type="InterPro" id="IPR036689">
    <property type="entry name" value="ESAT-6-like_sf"/>
</dbReference>
<protein>
    <submittedName>
        <fullName evidence="1">ESAT-6 like protein EsxC</fullName>
    </submittedName>
</protein>
<dbReference type="SUPFAM" id="SSF140453">
    <property type="entry name" value="EsxAB dimer-like"/>
    <property type="match status" value="1"/>
</dbReference>
<sequence length="95" mass="10411">MDQIKYDHGAVSALSSTVNSQASQLQSIHDDIRNQTEAIAEFFEGEAATTFRESQLMMLQGFQGLIEVMAKHGHTIEEVRASAHGTDLAMRGLFG</sequence>
<name>A0A378TFD8_9MYCO</name>
<gene>
    <name evidence="1" type="ORF">NCTC10821_03051</name>
</gene>
<accession>A0A378TFD8</accession>
<dbReference type="RefSeq" id="WP_232067787.1">
    <property type="nucleotide sequence ID" value="NZ_AP022600.1"/>
</dbReference>